<feature type="region of interest" description="Disordered" evidence="1">
    <location>
        <begin position="271"/>
        <end position="406"/>
    </location>
</feature>
<evidence type="ECO:0000313" key="5">
    <source>
        <dbReference type="Proteomes" id="UP001189429"/>
    </source>
</evidence>
<feature type="compositionally biased region" description="Basic residues" evidence="1">
    <location>
        <begin position="336"/>
        <end position="349"/>
    </location>
</feature>
<feature type="compositionally biased region" description="Basic and acidic residues" evidence="1">
    <location>
        <begin position="360"/>
        <end position="369"/>
    </location>
</feature>
<feature type="region of interest" description="Disordered" evidence="1">
    <location>
        <begin position="1"/>
        <end position="31"/>
    </location>
</feature>
<feature type="compositionally biased region" description="Basic and acidic residues" evidence="1">
    <location>
        <begin position="277"/>
        <end position="300"/>
    </location>
</feature>
<feature type="compositionally biased region" description="Low complexity" evidence="1">
    <location>
        <begin position="723"/>
        <end position="733"/>
    </location>
</feature>
<feature type="compositionally biased region" description="Low complexity" evidence="1">
    <location>
        <begin position="375"/>
        <end position="397"/>
    </location>
</feature>
<evidence type="ECO:0000259" key="3">
    <source>
        <dbReference type="PROSITE" id="PS50222"/>
    </source>
</evidence>
<dbReference type="Proteomes" id="UP001189429">
    <property type="component" value="Unassembled WGS sequence"/>
</dbReference>
<feature type="compositionally biased region" description="Low complexity" evidence="1">
    <location>
        <begin position="766"/>
        <end position="777"/>
    </location>
</feature>
<name>A0ABN9QZR8_9DINO</name>
<keyword evidence="2" id="KW-1133">Transmembrane helix</keyword>
<reference evidence="4" key="1">
    <citation type="submission" date="2023-10" db="EMBL/GenBank/DDBJ databases">
        <authorList>
            <person name="Chen Y."/>
            <person name="Shah S."/>
            <person name="Dougan E. K."/>
            <person name="Thang M."/>
            <person name="Chan C."/>
        </authorList>
    </citation>
    <scope>NUCLEOTIDE SEQUENCE [LARGE SCALE GENOMIC DNA]</scope>
</reference>
<feature type="non-terminal residue" evidence="4">
    <location>
        <position position="1"/>
    </location>
</feature>
<feature type="region of interest" description="Disordered" evidence="1">
    <location>
        <begin position="613"/>
        <end position="676"/>
    </location>
</feature>
<dbReference type="InterPro" id="IPR002048">
    <property type="entry name" value="EF_hand_dom"/>
</dbReference>
<dbReference type="InterPro" id="IPR018247">
    <property type="entry name" value="EF_Hand_1_Ca_BS"/>
</dbReference>
<evidence type="ECO:0000256" key="1">
    <source>
        <dbReference type="SAM" id="MobiDB-lite"/>
    </source>
</evidence>
<keyword evidence="2" id="KW-0812">Transmembrane</keyword>
<evidence type="ECO:0000256" key="2">
    <source>
        <dbReference type="SAM" id="Phobius"/>
    </source>
</evidence>
<feature type="compositionally biased region" description="Basic residues" evidence="1">
    <location>
        <begin position="175"/>
        <end position="196"/>
    </location>
</feature>
<feature type="compositionally biased region" description="Low complexity" evidence="1">
    <location>
        <begin position="784"/>
        <end position="797"/>
    </location>
</feature>
<dbReference type="EMBL" id="CAUYUJ010005011">
    <property type="protein sequence ID" value="CAK0811927.1"/>
    <property type="molecule type" value="Genomic_DNA"/>
</dbReference>
<feature type="compositionally biased region" description="Basic residues" evidence="1">
    <location>
        <begin position="72"/>
        <end position="83"/>
    </location>
</feature>
<feature type="compositionally biased region" description="Low complexity" evidence="1">
    <location>
        <begin position="134"/>
        <end position="150"/>
    </location>
</feature>
<feature type="compositionally biased region" description="Basic and acidic residues" evidence="1">
    <location>
        <begin position="322"/>
        <end position="331"/>
    </location>
</feature>
<feature type="region of interest" description="Disordered" evidence="1">
    <location>
        <begin position="723"/>
        <end position="818"/>
    </location>
</feature>
<gene>
    <name evidence="4" type="ORF">PCOR1329_LOCUS16378</name>
</gene>
<feature type="compositionally biased region" description="Gly residues" evidence="1">
    <location>
        <begin position="11"/>
        <end position="25"/>
    </location>
</feature>
<feature type="compositionally biased region" description="Pro residues" evidence="1">
    <location>
        <begin position="639"/>
        <end position="648"/>
    </location>
</feature>
<feature type="transmembrane region" description="Helical" evidence="2">
    <location>
        <begin position="487"/>
        <end position="508"/>
    </location>
</feature>
<protein>
    <recommendedName>
        <fullName evidence="3">EF-hand domain-containing protein</fullName>
    </recommendedName>
</protein>
<feature type="transmembrane region" description="Helical" evidence="2">
    <location>
        <begin position="582"/>
        <end position="603"/>
    </location>
</feature>
<comment type="caution">
    <text evidence="4">The sequence shown here is derived from an EMBL/GenBank/DDBJ whole genome shotgun (WGS) entry which is preliminary data.</text>
</comment>
<feature type="region of interest" description="Disordered" evidence="1">
    <location>
        <begin position="44"/>
        <end position="205"/>
    </location>
</feature>
<feature type="domain" description="EF-hand" evidence="3">
    <location>
        <begin position="675"/>
        <end position="710"/>
    </location>
</feature>
<organism evidence="4 5">
    <name type="scientific">Prorocentrum cordatum</name>
    <dbReference type="NCBI Taxonomy" id="2364126"/>
    <lineage>
        <taxon>Eukaryota</taxon>
        <taxon>Sar</taxon>
        <taxon>Alveolata</taxon>
        <taxon>Dinophyceae</taxon>
        <taxon>Prorocentrales</taxon>
        <taxon>Prorocentraceae</taxon>
        <taxon>Prorocentrum</taxon>
    </lineage>
</organism>
<sequence>RRGKTSRARRGGGGGAAGVARGAGAGDDEELFRDVAVLPRRILRRRWRGREGGDAAGAAAAGRVGGRLPAGSRRRWPRRRRRPDRAGGARHPRECAVGRGDPAAGGPGGRGTACPLAAPGAERCPRARGPPPRGRQAAPASGVVAALAAARRGRAAGLRRRRGRRGRVRVGGPRPRGRGAARRGSRPGARSRRGRGRGQEPRPLRSAAHHHLDGLGFRHSDRHHLLADLLGDLLRDLLGDLVQLRGHHFADLFADLLRHLQINDHGNYQNIDVDDDDHVKPDDAHDVDPDDHPHDHSDHQNHHKNDHPDHFLNDLPNDPNDSNDHPNEHDATTPARRQRHRLWQPHRRTPQPAWPSRVRCRGEDGDARSRQGPHGRPLCPAAPGGRAPRRASVPARGAPGGGQRRWRHCAAGGRFRRLLGRGRDRDLGPRRFRAQDRPGLRHDLRRQAPGEQLPHELHRDADPWRRGAAPARAAGGAISMDAKTRDAIIGGVVGGSVGVAGLVAGLAAGLTAHGKTSAIATLTTTLTSPPAWATLTSTTQGAVVLLGDAAARPRQALDVRAVSASGPSAAPAAALEPGQLPWTWLGIGAALVVVLSCVLLCCLRRKGLAGSAQGRCRKQARSRAVAPLSPEGASHRSSPGPPAPPPPGLGQEGLDDGRAGEARQQSTGREDSRGGARKAWDRLFEILDHDGDGRITQEDFARAPIAAVAVASALEGRQPLAARPAAAAPWQQQSFGSSQPHQQSFGSVAPAPHWQGWPAPGPGRPPAQLAVPAHAGAPRPPPRGAGMPAGPFGAPSGVGPAPRHAGAPTSPRRAGFRN</sequence>
<dbReference type="PROSITE" id="PS00018">
    <property type="entry name" value="EF_HAND_1"/>
    <property type="match status" value="1"/>
</dbReference>
<feature type="compositionally biased region" description="Basic residues" evidence="1">
    <location>
        <begin position="151"/>
        <end position="168"/>
    </location>
</feature>
<evidence type="ECO:0000313" key="4">
    <source>
        <dbReference type="EMBL" id="CAK0811927.1"/>
    </source>
</evidence>
<dbReference type="PROSITE" id="PS50222">
    <property type="entry name" value="EF_HAND_2"/>
    <property type="match status" value="1"/>
</dbReference>
<feature type="compositionally biased region" description="Polar residues" evidence="1">
    <location>
        <begin position="734"/>
        <end position="746"/>
    </location>
</feature>
<keyword evidence="2" id="KW-0472">Membrane</keyword>
<feature type="compositionally biased region" description="Basic and acidic residues" evidence="1">
    <location>
        <begin position="84"/>
        <end position="96"/>
    </location>
</feature>
<accession>A0ABN9QZR8</accession>
<proteinExistence type="predicted"/>
<feature type="compositionally biased region" description="Low complexity" evidence="1">
    <location>
        <begin position="56"/>
        <end position="71"/>
    </location>
</feature>
<feature type="compositionally biased region" description="Basic residues" evidence="1">
    <location>
        <begin position="1"/>
        <end position="10"/>
    </location>
</feature>
<keyword evidence="5" id="KW-1185">Reference proteome</keyword>